<dbReference type="RefSeq" id="XP_031872522.1">
    <property type="nucleotide sequence ID" value="XM_032012829.1"/>
</dbReference>
<proteinExistence type="predicted"/>
<feature type="transmembrane region" description="Helical" evidence="1">
    <location>
        <begin position="99"/>
        <end position="118"/>
    </location>
</feature>
<dbReference type="AlphaFoldDB" id="A0A370TWG4"/>
<keyword evidence="1" id="KW-0472">Membrane</keyword>
<evidence type="ECO:0000256" key="1">
    <source>
        <dbReference type="SAM" id="Phobius"/>
    </source>
</evidence>
<evidence type="ECO:0000259" key="2">
    <source>
        <dbReference type="Pfam" id="PF09990"/>
    </source>
</evidence>
<organism evidence="3 4">
    <name type="scientific">Venustampulla echinocandica</name>
    <dbReference type="NCBI Taxonomy" id="2656787"/>
    <lineage>
        <taxon>Eukaryota</taxon>
        <taxon>Fungi</taxon>
        <taxon>Dikarya</taxon>
        <taxon>Ascomycota</taxon>
        <taxon>Pezizomycotina</taxon>
        <taxon>Leotiomycetes</taxon>
        <taxon>Helotiales</taxon>
        <taxon>Pleuroascaceae</taxon>
        <taxon>Venustampulla</taxon>
    </lineage>
</organism>
<keyword evidence="4" id="KW-1185">Reference proteome</keyword>
<sequence length="173" mass="18016">MAGKPLHPATTHFPIASITLAGLLDILHAAATSPSTEPFVAAAFKSLDIQLSLALLPVLSYYAIIIALITAIPAVLSGAWELLRLIARDGYGTRKARTALAHGALSNIATGITAYNWWSRRAVEGFAPSTLNVALSAALAMPVMVFAASLGGDLVYSQGMGVGRSKDTGKKTQ</sequence>
<comment type="caution">
    <text evidence="3">The sequence shown here is derived from an EMBL/GenBank/DDBJ whole genome shotgun (WGS) entry which is preliminary data.</text>
</comment>
<feature type="transmembrane region" description="Helical" evidence="1">
    <location>
        <begin position="53"/>
        <end position="78"/>
    </location>
</feature>
<dbReference type="InterPro" id="IPR019251">
    <property type="entry name" value="DUF2231_TM"/>
</dbReference>
<name>A0A370TWG4_9HELO</name>
<dbReference type="GeneID" id="43597055"/>
<protein>
    <recommendedName>
        <fullName evidence="2">DUF2231 domain-containing protein</fullName>
    </recommendedName>
</protein>
<accession>A0A370TWG4</accession>
<reference evidence="3 4" key="1">
    <citation type="journal article" date="2018" name="IMA Fungus">
        <title>IMA Genome-F 9: Draft genome sequence of Annulohypoxylon stygium, Aspergillus mulundensis, Berkeleyomyces basicola (syn. Thielaviopsis basicola), Ceratocystis smalleyi, two Cercospora beticola strains, Coleophoma cylindrospora, Fusarium fracticaudum, Phialophora cf. hyalina, and Morchella septimelata.</title>
        <authorList>
            <person name="Wingfield B.D."/>
            <person name="Bills G.F."/>
            <person name="Dong Y."/>
            <person name="Huang W."/>
            <person name="Nel W.J."/>
            <person name="Swalarsk-Parry B.S."/>
            <person name="Vaghefi N."/>
            <person name="Wilken P.M."/>
            <person name="An Z."/>
            <person name="de Beer Z.W."/>
            <person name="De Vos L."/>
            <person name="Chen L."/>
            <person name="Duong T.A."/>
            <person name="Gao Y."/>
            <person name="Hammerbacher A."/>
            <person name="Kikkert J.R."/>
            <person name="Li Y."/>
            <person name="Li H."/>
            <person name="Li K."/>
            <person name="Li Q."/>
            <person name="Liu X."/>
            <person name="Ma X."/>
            <person name="Naidoo K."/>
            <person name="Pethybridge S.J."/>
            <person name="Sun J."/>
            <person name="Steenkamp E.T."/>
            <person name="van der Nest M.A."/>
            <person name="van Wyk S."/>
            <person name="Wingfield M.J."/>
            <person name="Xiong C."/>
            <person name="Yue Q."/>
            <person name="Zhang X."/>
        </authorList>
    </citation>
    <scope>NUCLEOTIDE SEQUENCE [LARGE SCALE GENOMIC DNA]</scope>
    <source>
        <strain evidence="3 4">BP 5553</strain>
    </source>
</reference>
<evidence type="ECO:0000313" key="4">
    <source>
        <dbReference type="Proteomes" id="UP000254866"/>
    </source>
</evidence>
<dbReference type="OrthoDB" id="2580011at2759"/>
<gene>
    <name evidence="3" type="ORF">BP5553_04206</name>
</gene>
<dbReference type="EMBL" id="NPIC01000002">
    <property type="protein sequence ID" value="RDL39866.1"/>
    <property type="molecule type" value="Genomic_DNA"/>
</dbReference>
<feature type="transmembrane region" description="Helical" evidence="1">
    <location>
        <begin position="130"/>
        <end position="156"/>
    </location>
</feature>
<keyword evidence="1" id="KW-1133">Transmembrane helix</keyword>
<keyword evidence="1" id="KW-0812">Transmembrane</keyword>
<evidence type="ECO:0000313" key="3">
    <source>
        <dbReference type="EMBL" id="RDL39866.1"/>
    </source>
</evidence>
<dbReference type="Proteomes" id="UP000254866">
    <property type="component" value="Unassembled WGS sequence"/>
</dbReference>
<dbReference type="Pfam" id="PF09990">
    <property type="entry name" value="DUF2231"/>
    <property type="match status" value="1"/>
</dbReference>
<feature type="domain" description="DUF2231" evidence="2">
    <location>
        <begin position="3"/>
        <end position="162"/>
    </location>
</feature>